<dbReference type="PANTHER" id="PTHR44757">
    <property type="entry name" value="DIGUANYLATE CYCLASE DGCP"/>
    <property type="match status" value="1"/>
</dbReference>
<dbReference type="Gene3D" id="3.20.20.450">
    <property type="entry name" value="EAL domain"/>
    <property type="match status" value="1"/>
</dbReference>
<dbReference type="InterPro" id="IPR000160">
    <property type="entry name" value="GGDEF_dom"/>
</dbReference>
<dbReference type="Gene3D" id="3.30.70.270">
    <property type="match status" value="1"/>
</dbReference>
<dbReference type="EMBL" id="JACOMF010000179">
    <property type="protein sequence ID" value="MBC4019346.1"/>
    <property type="molecule type" value="Genomic_DNA"/>
</dbReference>
<keyword evidence="4" id="KW-1185">Reference proteome</keyword>
<evidence type="ECO:0000313" key="4">
    <source>
        <dbReference type="Proteomes" id="UP000600101"/>
    </source>
</evidence>
<dbReference type="CDD" id="cd01949">
    <property type="entry name" value="GGDEF"/>
    <property type="match status" value="1"/>
</dbReference>
<dbReference type="Pfam" id="PF00563">
    <property type="entry name" value="EAL"/>
    <property type="match status" value="1"/>
</dbReference>
<dbReference type="SMART" id="SM00267">
    <property type="entry name" value="GGDEF"/>
    <property type="match status" value="1"/>
</dbReference>
<sequence length="394" mass="42590">MASLPPSKEANSLITDGSQAGGKVNALLRLVAERLQNLVRGCDLVARLGGDEFAIVQATCTKPEEAQLLAERIIKALAEPFSLEGEQISIGTSIGIALAPHDAICPDKLLKAADVALYCAKEEGRGTYCFFELSMDRHLQAREATKRALRLALGRGEFELNYQPLVDLSTNQINSFEALLRWRHPERGVISPEDFIPIAEDTGLIIPIGEWVLEEACRAAASWPDGISVAVNLSPVQFRSKVLAQAVDHALKISGLEPGRLQLEITESVLLQDNLANLAVLQELRRLGVQIAMDDFGTGYSSLGYLRSFSFDKIKLDRSFVCDLPDGPQCEAIVQAVAGLASGLRITTTAEGIETQEQLSILRASGYDQGQGYLFGKPVSGPDVASVIERFSAA</sequence>
<dbReference type="InterPro" id="IPR029787">
    <property type="entry name" value="Nucleotide_cyclase"/>
</dbReference>
<dbReference type="SUPFAM" id="SSF141868">
    <property type="entry name" value="EAL domain-like"/>
    <property type="match status" value="1"/>
</dbReference>
<protein>
    <submittedName>
        <fullName evidence="3">Bifunctional diguanylate cyclase/phosphodiesterase</fullName>
    </submittedName>
</protein>
<evidence type="ECO:0000259" key="1">
    <source>
        <dbReference type="PROSITE" id="PS50883"/>
    </source>
</evidence>
<dbReference type="PANTHER" id="PTHR44757:SF2">
    <property type="entry name" value="BIOFILM ARCHITECTURE MAINTENANCE PROTEIN MBAA"/>
    <property type="match status" value="1"/>
</dbReference>
<dbReference type="PROSITE" id="PS50883">
    <property type="entry name" value="EAL"/>
    <property type="match status" value="1"/>
</dbReference>
<comment type="caution">
    <text evidence="3">The sequence shown here is derived from an EMBL/GenBank/DDBJ whole genome shotgun (WGS) entry which is preliminary data.</text>
</comment>
<dbReference type="InterPro" id="IPR035919">
    <property type="entry name" value="EAL_sf"/>
</dbReference>
<dbReference type="PROSITE" id="PS50887">
    <property type="entry name" value="GGDEF"/>
    <property type="match status" value="1"/>
</dbReference>
<dbReference type="SUPFAM" id="SSF55073">
    <property type="entry name" value="Nucleotide cyclase"/>
    <property type="match status" value="1"/>
</dbReference>
<dbReference type="CDD" id="cd01948">
    <property type="entry name" value="EAL"/>
    <property type="match status" value="1"/>
</dbReference>
<dbReference type="AlphaFoldDB" id="A0A9X0UGS7"/>
<evidence type="ECO:0000259" key="2">
    <source>
        <dbReference type="PROSITE" id="PS50887"/>
    </source>
</evidence>
<organism evidence="3 4">
    <name type="scientific">Siccirubricoccus deserti</name>
    <dbReference type="NCBI Taxonomy" id="2013562"/>
    <lineage>
        <taxon>Bacteria</taxon>
        <taxon>Pseudomonadati</taxon>
        <taxon>Pseudomonadota</taxon>
        <taxon>Alphaproteobacteria</taxon>
        <taxon>Acetobacterales</taxon>
        <taxon>Roseomonadaceae</taxon>
        <taxon>Siccirubricoccus</taxon>
    </lineage>
</organism>
<dbReference type="RefSeq" id="WP_186774051.1">
    <property type="nucleotide sequence ID" value="NZ_JACOMF010000179.1"/>
</dbReference>
<accession>A0A9X0UGS7</accession>
<gene>
    <name evidence="3" type="ORF">H7965_29540</name>
</gene>
<reference evidence="3" key="1">
    <citation type="submission" date="2020-08" db="EMBL/GenBank/DDBJ databases">
        <authorList>
            <person name="Hu Y."/>
            <person name="Nguyen S.V."/>
            <person name="Li F."/>
            <person name="Fanning S."/>
        </authorList>
    </citation>
    <scope>NUCLEOTIDE SEQUENCE</scope>
    <source>
        <strain evidence="3">SYSU D8009</strain>
    </source>
</reference>
<dbReference type="Pfam" id="PF00990">
    <property type="entry name" value="GGDEF"/>
    <property type="match status" value="1"/>
</dbReference>
<feature type="domain" description="EAL" evidence="1">
    <location>
        <begin position="142"/>
        <end position="392"/>
    </location>
</feature>
<dbReference type="NCBIfam" id="TIGR00254">
    <property type="entry name" value="GGDEF"/>
    <property type="match status" value="1"/>
</dbReference>
<dbReference type="Proteomes" id="UP000600101">
    <property type="component" value="Unassembled WGS sequence"/>
</dbReference>
<name>A0A9X0UGS7_9PROT</name>
<dbReference type="InterPro" id="IPR001633">
    <property type="entry name" value="EAL_dom"/>
</dbReference>
<dbReference type="SMART" id="SM00052">
    <property type="entry name" value="EAL"/>
    <property type="match status" value="1"/>
</dbReference>
<evidence type="ECO:0000313" key="3">
    <source>
        <dbReference type="EMBL" id="MBC4019346.1"/>
    </source>
</evidence>
<dbReference type="InterPro" id="IPR052155">
    <property type="entry name" value="Biofilm_reg_signaling"/>
</dbReference>
<feature type="domain" description="GGDEF" evidence="2">
    <location>
        <begin position="1"/>
        <end position="133"/>
    </location>
</feature>
<dbReference type="InterPro" id="IPR043128">
    <property type="entry name" value="Rev_trsase/Diguanyl_cyclase"/>
</dbReference>
<proteinExistence type="predicted"/>